<name>A0ABS0HMU1_9HYPH</name>
<organism evidence="2 3">
    <name type="scientific">Microvirga terrestris</name>
    <dbReference type="NCBI Taxonomy" id="2791024"/>
    <lineage>
        <taxon>Bacteria</taxon>
        <taxon>Pseudomonadati</taxon>
        <taxon>Pseudomonadota</taxon>
        <taxon>Alphaproteobacteria</taxon>
        <taxon>Hyphomicrobiales</taxon>
        <taxon>Methylobacteriaceae</taxon>
        <taxon>Microvirga</taxon>
    </lineage>
</organism>
<dbReference type="Gene3D" id="3.60.70.12">
    <property type="entry name" value="L-amino peptidase D-ALA esterase/amidase"/>
    <property type="match status" value="1"/>
</dbReference>
<proteinExistence type="inferred from homology"/>
<reference evidence="2 3" key="1">
    <citation type="submission" date="2020-11" db="EMBL/GenBank/DDBJ databases">
        <authorList>
            <person name="Kim M.K."/>
        </authorList>
    </citation>
    <scope>NUCLEOTIDE SEQUENCE [LARGE SCALE GENOMIC DNA]</scope>
    <source>
        <strain evidence="2 3">BT290</strain>
    </source>
</reference>
<dbReference type="PANTHER" id="PTHR36512">
    <property type="entry name" value="D-AMINOPEPTIDASE"/>
    <property type="match status" value="1"/>
</dbReference>
<sequence length="337" mass="34421">MSQARNLITDVAGLRVGNAHDAAIGSGVTVALFDEPAVASCFSMGGAPATRETDLLDPDKMVPSIHGIVLSGGSAFGLDAASGVQAYLREHGIGFAVREALVPIVCQASSFDLLNGGNKDWGRYPPYRELGYQAAEQAGLDFALGTAGGGYGATTANLKGGLGSASATTSSGHTVGAIVIVNAVASVVIGNGPHFWAGALEEGDEFGGLGLPSLVSPELRSLIWKGGPQPATTIALVATDAVLTKAQAKRLAIASHAGLARALRFSHALFDGDTIFAAATGRKALGDEAVEFTEITALAADSLTRAIARGVYEAMALPYSGAQPAWRDRFARAGENK</sequence>
<dbReference type="InterPro" id="IPR016117">
    <property type="entry name" value="ArgJ-like_dom_sf"/>
</dbReference>
<keyword evidence="3" id="KW-1185">Reference proteome</keyword>
<dbReference type="EMBL" id="JADQDN010000001">
    <property type="protein sequence ID" value="MBF9194801.1"/>
    <property type="molecule type" value="Genomic_DNA"/>
</dbReference>
<dbReference type="CDD" id="cd02252">
    <property type="entry name" value="nylC_like"/>
    <property type="match status" value="1"/>
</dbReference>
<dbReference type="RefSeq" id="WP_196262211.1">
    <property type="nucleotide sequence ID" value="NZ_JADQDN010000001.1"/>
</dbReference>
<protein>
    <submittedName>
        <fullName evidence="2">P1 family peptidase</fullName>
    </submittedName>
</protein>
<dbReference type="SUPFAM" id="SSF56266">
    <property type="entry name" value="DmpA/ArgJ-like"/>
    <property type="match status" value="1"/>
</dbReference>
<evidence type="ECO:0000313" key="2">
    <source>
        <dbReference type="EMBL" id="MBF9194801.1"/>
    </source>
</evidence>
<dbReference type="Proteomes" id="UP000611708">
    <property type="component" value="Unassembled WGS sequence"/>
</dbReference>
<evidence type="ECO:0000256" key="1">
    <source>
        <dbReference type="ARBA" id="ARBA00007068"/>
    </source>
</evidence>
<comment type="caution">
    <text evidence="2">The sequence shown here is derived from an EMBL/GenBank/DDBJ whole genome shotgun (WGS) entry which is preliminary data.</text>
</comment>
<dbReference type="InterPro" id="IPR005321">
    <property type="entry name" value="Peptidase_S58_DmpA"/>
</dbReference>
<gene>
    <name evidence="2" type="ORF">I2H36_02015</name>
</gene>
<dbReference type="PANTHER" id="PTHR36512:SF3">
    <property type="entry name" value="BLR5678 PROTEIN"/>
    <property type="match status" value="1"/>
</dbReference>
<evidence type="ECO:0000313" key="3">
    <source>
        <dbReference type="Proteomes" id="UP000611708"/>
    </source>
</evidence>
<comment type="similarity">
    <text evidence="1">Belongs to the peptidase S58 family.</text>
</comment>
<dbReference type="Pfam" id="PF03576">
    <property type="entry name" value="Peptidase_S58"/>
    <property type="match status" value="1"/>
</dbReference>
<accession>A0ABS0HMU1</accession>